<organism evidence="1 2">
    <name type="scientific">Podospora aff. communis PSN243</name>
    <dbReference type="NCBI Taxonomy" id="3040156"/>
    <lineage>
        <taxon>Eukaryota</taxon>
        <taxon>Fungi</taxon>
        <taxon>Dikarya</taxon>
        <taxon>Ascomycota</taxon>
        <taxon>Pezizomycotina</taxon>
        <taxon>Sordariomycetes</taxon>
        <taxon>Sordariomycetidae</taxon>
        <taxon>Sordariales</taxon>
        <taxon>Podosporaceae</taxon>
        <taxon>Podospora</taxon>
    </lineage>
</organism>
<comment type="caution">
    <text evidence="1">The sequence shown here is derived from an EMBL/GenBank/DDBJ whole genome shotgun (WGS) entry which is preliminary data.</text>
</comment>
<protein>
    <recommendedName>
        <fullName evidence="3">Reverse transcriptase domain-containing protein</fullName>
    </recommendedName>
</protein>
<evidence type="ECO:0000313" key="2">
    <source>
        <dbReference type="Proteomes" id="UP001321760"/>
    </source>
</evidence>
<evidence type="ECO:0008006" key="3">
    <source>
        <dbReference type="Google" id="ProtNLM"/>
    </source>
</evidence>
<proteinExistence type="predicted"/>
<name>A0AAV9G8Q3_9PEZI</name>
<dbReference type="Proteomes" id="UP001321760">
    <property type="component" value="Unassembled WGS sequence"/>
</dbReference>
<dbReference type="AlphaFoldDB" id="A0AAV9G8Q3"/>
<evidence type="ECO:0000313" key="1">
    <source>
        <dbReference type="EMBL" id="KAK4443911.1"/>
    </source>
</evidence>
<keyword evidence="2" id="KW-1185">Reference proteome</keyword>
<gene>
    <name evidence="1" type="ORF">QBC34DRAFT_430409</name>
</gene>
<sequence>MVVGTEILKNTGFQVLLPGNFVKNLEEGNLDPHNLLVVMDTDRGKFPPTITVAAAAVAERWAQLKRDKQPGPFSGTFIALQPRNHNGLWSTTGGIKTVFGTDVKALELSSSGLAAKAHNINYPAAWCEGMTLAQALAENAFRMLYTGITRPPTPLLDHTVVVVALAEPLLYQVLSEMDVFSSAKMEATKLLWEQAGQSMAEEQERGRWFTLTPASFKQDLETIGARLQAQEEGELLKMVVFVSTSMRFMPPIKGCRLFHLTSDRETAIWSREGASLIREACQWPGAELAWLNRVGRSLEEPDSDVVVMGHPDARTLGCVARDGTGERLAETLLCYIKHLPPNKDKMPLSQPLLGWPYDRLICLEFLRRLDQHQLVKVDLDTLLEYTGADYPVVKKPLGLIRGNGLAPSFLMAGLATNLQEASLFSQLATGMQRAQRIKAYIIDIIVLRRIGFSSIFRADPRDPPTLDGCLRALPDYGPRDTRGSVWFGLRLIHPLRKGKRRSLERAGIKISNLAYEKFELHQELLCKLLRMNDAAGKAFDLDDADVLRAEKCLVIAWLHNLVVLPTINDTLYEFSDVTTSLRFRYRGHCATNIRSAHGLGFAIHFGLRMEPDSFDLIADDMMVVSNRTVKEVMEELFPGVPLPDAILKLTSSYSSIWMSQFQR</sequence>
<dbReference type="EMBL" id="MU865985">
    <property type="protein sequence ID" value="KAK4443911.1"/>
    <property type="molecule type" value="Genomic_DNA"/>
</dbReference>
<accession>A0AAV9G8Q3</accession>
<reference evidence="1" key="1">
    <citation type="journal article" date="2023" name="Mol. Phylogenet. Evol.">
        <title>Genome-scale phylogeny and comparative genomics of the fungal order Sordariales.</title>
        <authorList>
            <person name="Hensen N."/>
            <person name="Bonometti L."/>
            <person name="Westerberg I."/>
            <person name="Brannstrom I.O."/>
            <person name="Guillou S."/>
            <person name="Cros-Aarteil S."/>
            <person name="Calhoun S."/>
            <person name="Haridas S."/>
            <person name="Kuo A."/>
            <person name="Mondo S."/>
            <person name="Pangilinan J."/>
            <person name="Riley R."/>
            <person name="LaButti K."/>
            <person name="Andreopoulos B."/>
            <person name="Lipzen A."/>
            <person name="Chen C."/>
            <person name="Yan M."/>
            <person name="Daum C."/>
            <person name="Ng V."/>
            <person name="Clum A."/>
            <person name="Steindorff A."/>
            <person name="Ohm R.A."/>
            <person name="Martin F."/>
            <person name="Silar P."/>
            <person name="Natvig D.O."/>
            <person name="Lalanne C."/>
            <person name="Gautier V."/>
            <person name="Ament-Velasquez S.L."/>
            <person name="Kruys A."/>
            <person name="Hutchinson M.I."/>
            <person name="Powell A.J."/>
            <person name="Barry K."/>
            <person name="Miller A.N."/>
            <person name="Grigoriev I.V."/>
            <person name="Debuchy R."/>
            <person name="Gladieux P."/>
            <person name="Hiltunen Thoren M."/>
            <person name="Johannesson H."/>
        </authorList>
    </citation>
    <scope>NUCLEOTIDE SEQUENCE</scope>
    <source>
        <strain evidence="1">PSN243</strain>
    </source>
</reference>
<reference evidence="1" key="2">
    <citation type="submission" date="2023-05" db="EMBL/GenBank/DDBJ databases">
        <authorList>
            <consortium name="Lawrence Berkeley National Laboratory"/>
            <person name="Steindorff A."/>
            <person name="Hensen N."/>
            <person name="Bonometti L."/>
            <person name="Westerberg I."/>
            <person name="Brannstrom I.O."/>
            <person name="Guillou S."/>
            <person name="Cros-Aarteil S."/>
            <person name="Calhoun S."/>
            <person name="Haridas S."/>
            <person name="Kuo A."/>
            <person name="Mondo S."/>
            <person name="Pangilinan J."/>
            <person name="Riley R."/>
            <person name="Labutti K."/>
            <person name="Andreopoulos B."/>
            <person name="Lipzen A."/>
            <person name="Chen C."/>
            <person name="Yanf M."/>
            <person name="Daum C."/>
            <person name="Ng V."/>
            <person name="Clum A."/>
            <person name="Ohm R."/>
            <person name="Martin F."/>
            <person name="Silar P."/>
            <person name="Natvig D."/>
            <person name="Lalanne C."/>
            <person name="Gautier V."/>
            <person name="Ament-Velasquez S.L."/>
            <person name="Kruys A."/>
            <person name="Hutchinson M.I."/>
            <person name="Powell A.J."/>
            <person name="Barry K."/>
            <person name="Miller A.N."/>
            <person name="Grigoriev I.V."/>
            <person name="Debuchy R."/>
            <person name="Gladieux P."/>
            <person name="Thoren M.H."/>
            <person name="Johannesson H."/>
        </authorList>
    </citation>
    <scope>NUCLEOTIDE SEQUENCE</scope>
    <source>
        <strain evidence="1">PSN243</strain>
    </source>
</reference>